<comment type="caution">
    <text evidence="1">The sequence shown here is derived from an EMBL/GenBank/DDBJ whole genome shotgun (WGS) entry which is preliminary data.</text>
</comment>
<evidence type="ECO:0000313" key="2">
    <source>
        <dbReference type="Proteomes" id="UP001077662"/>
    </source>
</evidence>
<organism evidence="1 2">
    <name type="scientific">Brevibacillus laterosporus</name>
    <name type="common">Bacillus laterosporus</name>
    <dbReference type="NCBI Taxonomy" id="1465"/>
    <lineage>
        <taxon>Bacteria</taxon>
        <taxon>Bacillati</taxon>
        <taxon>Bacillota</taxon>
        <taxon>Bacilli</taxon>
        <taxon>Bacillales</taxon>
        <taxon>Paenibacillaceae</taxon>
        <taxon>Brevibacillus</taxon>
    </lineage>
</organism>
<evidence type="ECO:0000313" key="1">
    <source>
        <dbReference type="EMBL" id="MCZ0810321.1"/>
    </source>
</evidence>
<gene>
    <name evidence="1" type="ORF">O0554_26175</name>
</gene>
<dbReference type="RefSeq" id="WP_258435013.1">
    <property type="nucleotide sequence ID" value="NZ_JANSGW010000069.1"/>
</dbReference>
<proteinExistence type="predicted"/>
<dbReference type="Proteomes" id="UP001077662">
    <property type="component" value="Unassembled WGS sequence"/>
</dbReference>
<dbReference type="EMBL" id="JAPTNE010000069">
    <property type="protein sequence ID" value="MCZ0810321.1"/>
    <property type="molecule type" value="Genomic_DNA"/>
</dbReference>
<sequence length="148" mass="16935">MSALIEQESVGEFIKAALPSIALKYEVPDKPAKNNVVVRLLSSDSESETRYHYRIDRDYQIVVYGIDAQDVLAKMDVIERKVNDGTTLIPMKDSKRYIRIGSFSFSTAFKTEGSLYARLGVLSTEVREARTQEQYDKIMHVYGRFEAR</sequence>
<accession>A0AAP3DL34</accession>
<reference evidence="1" key="1">
    <citation type="submission" date="2022-09" db="EMBL/GenBank/DDBJ databases">
        <title>Genome analysis and characterization of larvicidal activity of Brevibacillus strains.</title>
        <authorList>
            <person name="Patrusheva E.V."/>
            <person name="Izotova A.O."/>
            <person name="Toshchakov S.V."/>
            <person name="Sineoky S.P."/>
        </authorList>
    </citation>
    <scope>NUCLEOTIDE SEQUENCE</scope>
    <source>
        <strain evidence="1">VKPM_B-13247</strain>
    </source>
</reference>
<name>A0AAP3DL34_BRELA</name>
<dbReference type="AlphaFoldDB" id="A0AAP3DL34"/>
<protein>
    <submittedName>
        <fullName evidence="1">Uncharacterized protein</fullName>
    </submittedName>
</protein>